<feature type="compositionally biased region" description="Acidic residues" evidence="1">
    <location>
        <begin position="216"/>
        <end position="229"/>
    </location>
</feature>
<evidence type="ECO:0000256" key="1">
    <source>
        <dbReference type="SAM" id="MobiDB-lite"/>
    </source>
</evidence>
<comment type="caution">
    <text evidence="2">The sequence shown here is derived from an EMBL/GenBank/DDBJ whole genome shotgun (WGS) entry which is preliminary data.</text>
</comment>
<evidence type="ECO:0000313" key="4">
    <source>
        <dbReference type="Proteomes" id="UP001203136"/>
    </source>
</evidence>
<dbReference type="Pfam" id="PF13835">
    <property type="entry name" value="DUF4194"/>
    <property type="match status" value="1"/>
</dbReference>
<sequence>MTDIPYFDGLMGEEQREITDSIRLLLRQTFILERKYDRRTGRFQYNREFRICNKHLEFIRTYFSISGISVYENSQLGVIYIQGETLVGDKLPRLATLYLLILKLIYDEQMESVSTSVNVYTTLGEMHEKLGSYRLFKKQPSPTDIRRAVTLLKKYQVIEPLELLDDLNGNSRLIVYPCINVVLLGDDVRELLESFREDEALQAGTPQREINSALEPEIEEDDDDTTDED</sequence>
<protein>
    <submittedName>
        <fullName evidence="2">DUF4194 domain-containing protein</fullName>
    </submittedName>
</protein>
<dbReference type="EMBL" id="JAINVB010000001">
    <property type="protein sequence ID" value="MCK0085352.1"/>
    <property type="molecule type" value="Genomic_DNA"/>
</dbReference>
<evidence type="ECO:0000313" key="3">
    <source>
        <dbReference type="EMBL" id="MDB2001106.1"/>
    </source>
</evidence>
<dbReference type="RefSeq" id="WP_003505290.1">
    <property type="nucleotide sequence ID" value="NZ_BAABZD010000001.1"/>
</dbReference>
<reference evidence="3" key="2">
    <citation type="submission" date="2023-01" db="EMBL/GenBank/DDBJ databases">
        <title>Human gut microbiome strain richness.</title>
        <authorList>
            <person name="Chen-Liaw A."/>
        </authorList>
    </citation>
    <scope>NUCLEOTIDE SEQUENCE</scope>
    <source>
        <strain evidence="3">B1_m1001713B170214d0_201011</strain>
    </source>
</reference>
<proteinExistence type="predicted"/>
<feature type="region of interest" description="Disordered" evidence="1">
    <location>
        <begin position="200"/>
        <end position="229"/>
    </location>
</feature>
<reference evidence="2" key="1">
    <citation type="journal article" date="2022" name="Cell Host Microbe">
        <title>Colonization of the live biotherapeutic product VE303 and modulation of the microbiota and metabolites in healthy volunteers.</title>
        <authorList>
            <person name="Dsouza M."/>
            <person name="Menon R."/>
            <person name="Crossette E."/>
            <person name="Bhattarai S.K."/>
            <person name="Schneider J."/>
            <person name="Kim Y.G."/>
            <person name="Reddy S."/>
            <person name="Caballero S."/>
            <person name="Felix C."/>
            <person name="Cornacchione L."/>
            <person name="Hendrickson J."/>
            <person name="Watson A.R."/>
            <person name="Minot S.S."/>
            <person name="Greenfield N."/>
            <person name="Schopf L."/>
            <person name="Szabady R."/>
            <person name="Patarroyo J."/>
            <person name="Smith W."/>
            <person name="Harrison P."/>
            <person name="Kuijper E.J."/>
            <person name="Kelly C.P."/>
            <person name="Olle B."/>
            <person name="Bobilev D."/>
            <person name="Silber J.L."/>
            <person name="Bucci V."/>
            <person name="Roberts B."/>
            <person name="Faith J."/>
            <person name="Norman J.M."/>
        </authorList>
    </citation>
    <scope>NUCLEOTIDE SEQUENCE</scope>
    <source>
        <strain evidence="2">VE303-04</strain>
    </source>
</reference>
<organism evidence="2 4">
    <name type="scientific">Clostridium symbiosum</name>
    <name type="common">Bacteroides symbiosus</name>
    <dbReference type="NCBI Taxonomy" id="1512"/>
    <lineage>
        <taxon>Bacteria</taxon>
        <taxon>Bacillati</taxon>
        <taxon>Bacillota</taxon>
        <taxon>Clostridia</taxon>
        <taxon>Lachnospirales</taxon>
        <taxon>Lachnospiraceae</taxon>
        <taxon>Otoolea</taxon>
    </lineage>
</organism>
<dbReference type="Proteomes" id="UP001300871">
    <property type="component" value="Unassembled WGS sequence"/>
</dbReference>
<dbReference type="Proteomes" id="UP001203136">
    <property type="component" value="Unassembled WGS sequence"/>
</dbReference>
<accession>A0AAW6AVF8</accession>
<evidence type="ECO:0000313" key="2">
    <source>
        <dbReference type="EMBL" id="MCK0085352.1"/>
    </source>
</evidence>
<dbReference type="AlphaFoldDB" id="A0AAW6AVF8"/>
<dbReference type="GeneID" id="57971111"/>
<gene>
    <name evidence="2" type="ORF">K5I21_05610</name>
    <name evidence="3" type="ORF">PM006_12925</name>
</gene>
<dbReference type="InterPro" id="IPR025449">
    <property type="entry name" value="JetB"/>
</dbReference>
<dbReference type="EMBL" id="JAQLGM010000031">
    <property type="protein sequence ID" value="MDB2001106.1"/>
    <property type="molecule type" value="Genomic_DNA"/>
</dbReference>
<name>A0AAW6AVF8_CLOSY</name>